<dbReference type="InterPro" id="IPR041657">
    <property type="entry name" value="HTH_17"/>
</dbReference>
<dbReference type="InterPro" id="IPR002052">
    <property type="entry name" value="DNA_methylase_N6_adenine_CS"/>
</dbReference>
<evidence type="ECO:0000259" key="6">
    <source>
        <dbReference type="Pfam" id="PF02384"/>
    </source>
</evidence>
<organism evidence="9 10">
    <name type="scientific">Marinicrinis sediminis</name>
    <dbReference type="NCBI Taxonomy" id="1652465"/>
    <lineage>
        <taxon>Bacteria</taxon>
        <taxon>Bacillati</taxon>
        <taxon>Bacillota</taxon>
        <taxon>Bacilli</taxon>
        <taxon>Bacillales</taxon>
        <taxon>Paenibacillaceae</taxon>
    </lineage>
</organism>
<accession>A0ABW5RC16</accession>
<evidence type="ECO:0000259" key="8">
    <source>
        <dbReference type="Pfam" id="PF12950"/>
    </source>
</evidence>
<dbReference type="Gene3D" id="3.40.50.150">
    <property type="entry name" value="Vaccinia Virus protein VP39"/>
    <property type="match status" value="1"/>
</dbReference>
<evidence type="ECO:0000256" key="4">
    <source>
        <dbReference type="ARBA" id="ARBA00022747"/>
    </source>
</evidence>
<dbReference type="RefSeq" id="WP_379929096.1">
    <property type="nucleotide sequence ID" value="NZ_JBHUMM010000013.1"/>
</dbReference>
<dbReference type="PANTHER" id="PTHR33841">
    <property type="entry name" value="DNA METHYLTRANSFERASE YEEA-RELATED"/>
    <property type="match status" value="1"/>
</dbReference>
<dbReference type="InterPro" id="IPR009061">
    <property type="entry name" value="DNA-bd_dom_put_sf"/>
</dbReference>
<feature type="domain" description="DNA methylase adenine-specific" evidence="6">
    <location>
        <begin position="202"/>
        <end position="470"/>
    </location>
</feature>
<dbReference type="PANTHER" id="PTHR33841:SF1">
    <property type="entry name" value="DNA METHYLTRANSFERASE A"/>
    <property type="match status" value="1"/>
</dbReference>
<comment type="catalytic activity">
    <reaction evidence="5">
        <text>a 2'-deoxyadenosine in DNA + S-adenosyl-L-methionine = an N(6)-methyl-2'-deoxyadenosine in DNA + S-adenosyl-L-homocysteine + H(+)</text>
        <dbReference type="Rhea" id="RHEA:15197"/>
        <dbReference type="Rhea" id="RHEA-COMP:12418"/>
        <dbReference type="Rhea" id="RHEA-COMP:12419"/>
        <dbReference type="ChEBI" id="CHEBI:15378"/>
        <dbReference type="ChEBI" id="CHEBI:57856"/>
        <dbReference type="ChEBI" id="CHEBI:59789"/>
        <dbReference type="ChEBI" id="CHEBI:90615"/>
        <dbReference type="ChEBI" id="CHEBI:90616"/>
        <dbReference type="EC" id="2.1.1.72"/>
    </reaction>
</comment>
<dbReference type="Proteomes" id="UP001597497">
    <property type="component" value="Unassembled WGS sequence"/>
</dbReference>
<dbReference type="SUPFAM" id="SSF53335">
    <property type="entry name" value="S-adenosyl-L-methionine-dependent methyltransferases"/>
    <property type="match status" value="1"/>
</dbReference>
<evidence type="ECO:0000259" key="7">
    <source>
        <dbReference type="Pfam" id="PF12728"/>
    </source>
</evidence>
<dbReference type="PRINTS" id="PR00507">
    <property type="entry name" value="N12N6MTFRASE"/>
</dbReference>
<dbReference type="SUPFAM" id="SSF46955">
    <property type="entry name" value="Putative DNA-binding domain"/>
    <property type="match status" value="1"/>
</dbReference>
<dbReference type="Pfam" id="PF12728">
    <property type="entry name" value="HTH_17"/>
    <property type="match status" value="1"/>
</dbReference>
<dbReference type="CDD" id="cd02440">
    <property type="entry name" value="AdoMet_MTases"/>
    <property type="match status" value="1"/>
</dbReference>
<keyword evidence="3" id="KW-0808">Transferase</keyword>
<dbReference type="InterPro" id="IPR029063">
    <property type="entry name" value="SAM-dependent_MTases_sf"/>
</dbReference>
<dbReference type="InterPro" id="IPR050953">
    <property type="entry name" value="N4_N6_ade-DNA_methylase"/>
</dbReference>
<comment type="caution">
    <text evidence="9">The sequence shown here is derived from an EMBL/GenBank/DDBJ whole genome shotgun (WGS) entry which is preliminary data.</text>
</comment>
<evidence type="ECO:0000256" key="2">
    <source>
        <dbReference type="ARBA" id="ARBA00022603"/>
    </source>
</evidence>
<dbReference type="EC" id="2.1.1.72" evidence="1"/>
<dbReference type="Pfam" id="PF02384">
    <property type="entry name" value="N6_Mtase"/>
    <property type="match status" value="1"/>
</dbReference>
<dbReference type="InterPro" id="IPR003356">
    <property type="entry name" value="DNA_methylase_A-5"/>
</dbReference>
<keyword evidence="10" id="KW-1185">Reference proteome</keyword>
<dbReference type="EMBL" id="JBHUMM010000013">
    <property type="protein sequence ID" value="MFD2671622.1"/>
    <property type="molecule type" value="Genomic_DNA"/>
</dbReference>
<protein>
    <recommendedName>
        <fullName evidence="1">site-specific DNA-methyltransferase (adenine-specific)</fullName>
        <ecNumber evidence="1">2.1.1.72</ecNumber>
    </recommendedName>
</protein>
<evidence type="ECO:0000256" key="5">
    <source>
        <dbReference type="ARBA" id="ARBA00047942"/>
    </source>
</evidence>
<evidence type="ECO:0000256" key="3">
    <source>
        <dbReference type="ARBA" id="ARBA00022679"/>
    </source>
</evidence>
<dbReference type="InterPro" id="IPR025931">
    <property type="entry name" value="TaqI_C"/>
</dbReference>
<dbReference type="InterPro" id="IPR023135">
    <property type="entry name" value="N6_DNA_MeTrfase_TaqI_C"/>
</dbReference>
<feature type="domain" description="Helix-turn-helix" evidence="7">
    <location>
        <begin position="11"/>
        <end position="55"/>
    </location>
</feature>
<gene>
    <name evidence="9" type="ORF">ACFSUC_08390</name>
</gene>
<evidence type="ECO:0000313" key="10">
    <source>
        <dbReference type="Proteomes" id="UP001597497"/>
    </source>
</evidence>
<reference evidence="10" key="1">
    <citation type="journal article" date="2019" name="Int. J. Syst. Evol. Microbiol.">
        <title>The Global Catalogue of Microorganisms (GCM) 10K type strain sequencing project: providing services to taxonomists for standard genome sequencing and annotation.</title>
        <authorList>
            <consortium name="The Broad Institute Genomics Platform"/>
            <consortium name="The Broad Institute Genome Sequencing Center for Infectious Disease"/>
            <person name="Wu L."/>
            <person name="Ma J."/>
        </authorList>
    </citation>
    <scope>NUCLEOTIDE SEQUENCE [LARGE SCALE GENOMIC DNA]</scope>
    <source>
        <strain evidence="10">KCTC 33676</strain>
    </source>
</reference>
<dbReference type="PROSITE" id="PS00092">
    <property type="entry name" value="N6_MTASE"/>
    <property type="match status" value="1"/>
</dbReference>
<dbReference type="Gene3D" id="3.90.220.10">
    <property type="entry name" value="Adenine-n6-DNA-methyltransferase Taqi, Chain A, domain 2"/>
    <property type="match status" value="1"/>
</dbReference>
<keyword evidence="2" id="KW-0489">Methyltransferase</keyword>
<dbReference type="Gene3D" id="1.10.1660.10">
    <property type="match status" value="1"/>
</dbReference>
<evidence type="ECO:0000313" key="9">
    <source>
        <dbReference type="EMBL" id="MFD2671622.1"/>
    </source>
</evidence>
<feature type="domain" description="TaqI-like C-terminal specificity" evidence="8">
    <location>
        <begin position="534"/>
        <end position="646"/>
    </location>
</feature>
<dbReference type="Pfam" id="PF12950">
    <property type="entry name" value="TaqI_C"/>
    <property type="match status" value="1"/>
</dbReference>
<evidence type="ECO:0000256" key="1">
    <source>
        <dbReference type="ARBA" id="ARBA00011900"/>
    </source>
</evidence>
<sequence length="715" mass="81521">MNERIHPDHITLEETAGMLSVSTGTVRNWVKSGKIKYRIQHGRRMYYDLQEIRELQGEIISGHEMKLKSRRNKKALNGTRIPDDYVSSAKVASFAKKLLAHASKRKVAEYPTLILFELALRLMVKRSRFTGWTSENDQDLVSTAGLPASGSYVERALREPACLHPYQDLFAGWLENASTIDSDRFTELARLPLQSVPWQEGDDLLGLVYMGLSQLKDRKSGGIYYTPRHLVQTLTAEATRSGFEYPAPKMVDPCSGSGNFLIQLFLTLKQRWMLDGIAEIEAEQLLLEQCLYGYDIDATAIQLARVNLCLLAHYEVQTENLHLQCKNVLAHYDSVFPFEGSQSFDLVIGNPPWGYSFTKEEMRQYRHSFLIADRNALESFDLFIEAGLDLLKVSGILAYVLPESFLNVKLHASARKWLLERSEIQHIQLMGMPFQHVSTPVMTLTACKGKQEEEHQIRVSEQTHCFKVRQRRFLIHDFAVLNIRASDEEEAILKQMQGVPGVQYLKGQAEFALGIVTGNNGEFVLDEPIPGTEPVLKGADIFKYRCKTGRNYLHFDAARFQQVASEQLYRAPEKLIYRFINKSLIFAYDDQQRLTLNSANIVIPRLKRYSMKYVMAILNARAAQFYFAAAFDSVKILRKHIESIPIPPCSRKQHKQIVALVDQIRAADSVATMAGIYEELDSLVCGLYALEDRQRQLVLQKYANVKYMDVVPDLV</sequence>
<proteinExistence type="predicted"/>
<keyword evidence="4" id="KW-0680">Restriction system</keyword>
<name>A0ABW5RC16_9BACL</name>